<proteinExistence type="predicted"/>
<dbReference type="Proteomes" id="UP000031774">
    <property type="component" value="Plasmid pSVL1"/>
</dbReference>
<sequence>MRTLLHEEPPDAGLPDEPSLMTDDAAAWHIHSLHIQGLMVMDDDCVMNLVVGDPRRSKWVLNGHMTDSGT</sequence>
<dbReference type="KEGG" id="svt:SVTN_40310"/>
<dbReference type="HOGENOM" id="CLU_2756306_0_0_11"/>
<reference evidence="1 2" key="1">
    <citation type="submission" date="2014-12" db="EMBL/GenBank/DDBJ databases">
        <title>Complete genome sequence of Streptomyces vietnamensis strain GIMV4.0001, a genetic manipulable producer of the benzoisochromanequinone antibiotic granaticin.</title>
        <authorList>
            <person name="Deng M.R."/>
            <person name="Guo J."/>
            <person name="Ma L.Y."/>
            <person name="Feng G.D."/>
            <person name="Mo C.Y."/>
            <person name="Zhu H.H."/>
        </authorList>
    </citation>
    <scope>NUCLEOTIDE SEQUENCE [LARGE SCALE GENOMIC DNA]</scope>
    <source>
        <strain evidence="2">GIMV4.0001</strain>
        <plasmid evidence="1 2">pSVL1</plasmid>
    </source>
</reference>
<keyword evidence="1" id="KW-0614">Plasmid</keyword>
<name>A0A0B5I8S1_9ACTN</name>
<gene>
    <name evidence="1" type="ORF">SVTN_40310</name>
</gene>
<geneLocation type="plasmid" evidence="1 2">
    <name>pSVL1</name>
</geneLocation>
<accession>A0A0B5I8S1</accession>
<keyword evidence="2" id="KW-1185">Reference proteome</keyword>
<dbReference type="EMBL" id="CP010408">
    <property type="protein sequence ID" value="AJF70425.1"/>
    <property type="molecule type" value="Genomic_DNA"/>
</dbReference>
<dbReference type="AlphaFoldDB" id="A0A0B5I8S1"/>
<protein>
    <submittedName>
        <fullName evidence="1">Uncharacterized protein</fullName>
    </submittedName>
</protein>
<evidence type="ECO:0000313" key="1">
    <source>
        <dbReference type="EMBL" id="AJF70425.1"/>
    </source>
</evidence>
<evidence type="ECO:0000313" key="2">
    <source>
        <dbReference type="Proteomes" id="UP000031774"/>
    </source>
</evidence>
<organism evidence="1 2">
    <name type="scientific">Streptomyces vietnamensis</name>
    <dbReference type="NCBI Taxonomy" id="362257"/>
    <lineage>
        <taxon>Bacteria</taxon>
        <taxon>Bacillati</taxon>
        <taxon>Actinomycetota</taxon>
        <taxon>Actinomycetes</taxon>
        <taxon>Kitasatosporales</taxon>
        <taxon>Streptomycetaceae</taxon>
        <taxon>Streptomyces</taxon>
    </lineage>
</organism>